<reference evidence="1 2" key="1">
    <citation type="journal article" date="2016" name="BMC Genomics">
        <title>Combined genomic and structural analyses of a cultured magnetotactic bacterium reveals its niche adaptation to a dynamic environment.</title>
        <authorList>
            <person name="Araujo A.C."/>
            <person name="Morillo V."/>
            <person name="Cypriano J."/>
            <person name="Teixeira L.C."/>
            <person name="Leao P."/>
            <person name="Lyra S."/>
            <person name="Almeida L.G."/>
            <person name="Bazylinski D.A."/>
            <person name="Vasconcellos A.T."/>
            <person name="Abreu F."/>
            <person name="Lins U."/>
        </authorList>
    </citation>
    <scope>NUCLEOTIDE SEQUENCE [LARGE SCALE GENOMIC DNA]</scope>
    <source>
        <strain evidence="1 2">IT-1</strain>
    </source>
</reference>
<dbReference type="AlphaFoldDB" id="A0A1Y2K8T1"/>
<dbReference type="Proteomes" id="UP000194003">
    <property type="component" value="Unassembled WGS sequence"/>
</dbReference>
<gene>
    <name evidence="1" type="ORF">MAIT1_03936</name>
</gene>
<dbReference type="NCBIfam" id="NF047539">
    <property type="entry name" value="XAC2610_fam"/>
    <property type="match status" value="1"/>
</dbReference>
<evidence type="ECO:0000313" key="2">
    <source>
        <dbReference type="Proteomes" id="UP000194003"/>
    </source>
</evidence>
<organism evidence="1 2">
    <name type="scientific">Magnetofaba australis IT-1</name>
    <dbReference type="NCBI Taxonomy" id="1434232"/>
    <lineage>
        <taxon>Bacteria</taxon>
        <taxon>Pseudomonadati</taxon>
        <taxon>Pseudomonadota</taxon>
        <taxon>Magnetococcia</taxon>
        <taxon>Magnetococcales</taxon>
        <taxon>Magnetococcaceae</taxon>
        <taxon>Magnetofaba</taxon>
    </lineage>
</organism>
<comment type="caution">
    <text evidence="1">The sequence shown here is derived from an EMBL/GenBank/DDBJ whole genome shotgun (WGS) entry which is preliminary data.</text>
</comment>
<keyword evidence="2" id="KW-1185">Reference proteome</keyword>
<name>A0A1Y2K8T1_9PROT</name>
<proteinExistence type="predicted"/>
<dbReference type="STRING" id="1434232.MAIT1_03936"/>
<accession>A0A1Y2K8T1</accession>
<dbReference type="InterPro" id="IPR058087">
    <property type="entry name" value="XAC2610_dom"/>
</dbReference>
<sequence>MSGHGRGVACRIPLDRDRGAFTLEAWGDLNDDALEAHGLRLSHLAKPDYADRQARVTLTLAPFPAQIWRTADGVGGLKAADFNGDGYTDLALLERETGRPNPPYFYWLFDPEADQFVRSSALERLGDVFLNPATGLLETYWRMGASEEGVSHHRWVNGTLTIAFQAVCPMFHEPGEGALLLTGADGVEQEIPMAPGESCLERMENEEKAFQARWAARTSPPAAQPPPP</sequence>
<evidence type="ECO:0000313" key="1">
    <source>
        <dbReference type="EMBL" id="OSM07148.1"/>
    </source>
</evidence>
<protein>
    <recommendedName>
        <fullName evidence="3">VCBS repeat-containing protein</fullName>
    </recommendedName>
</protein>
<dbReference type="EMBL" id="LVJN01000015">
    <property type="protein sequence ID" value="OSM07148.1"/>
    <property type="molecule type" value="Genomic_DNA"/>
</dbReference>
<evidence type="ECO:0008006" key="3">
    <source>
        <dbReference type="Google" id="ProtNLM"/>
    </source>
</evidence>